<dbReference type="EMBL" id="KB644412">
    <property type="protein sequence ID" value="EPS29589.1"/>
    <property type="molecule type" value="Genomic_DNA"/>
</dbReference>
<dbReference type="InterPro" id="IPR036291">
    <property type="entry name" value="NAD(P)-bd_dom_sf"/>
</dbReference>
<proteinExistence type="predicted"/>
<accession>S7ZH26</accession>
<evidence type="ECO:0000313" key="4">
    <source>
        <dbReference type="Proteomes" id="UP000019376"/>
    </source>
</evidence>
<dbReference type="PANTHER" id="PTHR14097:SF8">
    <property type="entry name" value="NAD(P)-BINDING DOMAIN-CONTAINING PROTEIN"/>
    <property type="match status" value="1"/>
</dbReference>
<organism evidence="3 4">
    <name type="scientific">Penicillium oxalicum (strain 114-2 / CGMCC 5302)</name>
    <name type="common">Penicillium decumbens</name>
    <dbReference type="NCBI Taxonomy" id="933388"/>
    <lineage>
        <taxon>Eukaryota</taxon>
        <taxon>Fungi</taxon>
        <taxon>Dikarya</taxon>
        <taxon>Ascomycota</taxon>
        <taxon>Pezizomycotina</taxon>
        <taxon>Eurotiomycetes</taxon>
        <taxon>Eurotiomycetidae</taxon>
        <taxon>Eurotiales</taxon>
        <taxon>Aspergillaceae</taxon>
        <taxon>Penicillium</taxon>
    </lineage>
</organism>
<protein>
    <recommendedName>
        <fullName evidence="2">NAD-dependent epimerase/dehydratase domain-containing protein</fullName>
    </recommendedName>
</protein>
<dbReference type="HOGENOM" id="CLU_071330_5_0_1"/>
<dbReference type="PANTHER" id="PTHR14097">
    <property type="entry name" value="OXIDOREDUCTASE HTATIP2"/>
    <property type="match status" value="1"/>
</dbReference>
<comment type="subcellular location">
    <subcellularLocation>
        <location evidence="1">Membrane</location>
    </subcellularLocation>
</comment>
<evidence type="ECO:0000256" key="1">
    <source>
        <dbReference type="ARBA" id="ARBA00004370"/>
    </source>
</evidence>
<evidence type="ECO:0000259" key="2">
    <source>
        <dbReference type="Pfam" id="PF01370"/>
    </source>
</evidence>
<dbReference type="Gene3D" id="3.40.50.720">
    <property type="entry name" value="NAD(P)-binding Rossmann-like Domain"/>
    <property type="match status" value="1"/>
</dbReference>
<evidence type="ECO:0000313" key="3">
    <source>
        <dbReference type="EMBL" id="EPS29589.1"/>
    </source>
</evidence>
<name>S7ZH26_PENO1</name>
<keyword evidence="4" id="KW-1185">Reference proteome</keyword>
<gene>
    <name evidence="3" type="ORF">PDE_04539</name>
</gene>
<dbReference type="OrthoDB" id="9975943at2759"/>
<dbReference type="AlphaFoldDB" id="S7ZH26"/>
<dbReference type="InterPro" id="IPR001509">
    <property type="entry name" value="Epimerase_deHydtase"/>
</dbReference>
<sequence length="256" mass="27983">MHVILTGATGLVGSAALVALRARTDISKISILSRRPVPMLEDNTDDRIQVILHDFKRYDSSLKERLSGAQGCVWALGISQNAVSKEEYVHITKDMTLEAAEAFQQLKLQDSDHFQFVFVSGEGATSEPGPFTALFGRVKGETESALAEIESRNPQFKTVTVRPAFVDPSGHQAILPWIPQGSILKRFGESIIGPPIRAFYTRMHSPTAPLGEFLAGLAAGHYNHQMLRGEGVETRGASLIINNAGFRRVMGLDGQR</sequence>
<dbReference type="GO" id="GO:0016020">
    <property type="term" value="C:membrane"/>
    <property type="evidence" value="ECO:0007669"/>
    <property type="project" value="UniProtKB-SubCell"/>
</dbReference>
<dbReference type="Pfam" id="PF01370">
    <property type="entry name" value="Epimerase"/>
    <property type="match status" value="1"/>
</dbReference>
<dbReference type="SUPFAM" id="SSF51735">
    <property type="entry name" value="NAD(P)-binding Rossmann-fold domains"/>
    <property type="match status" value="1"/>
</dbReference>
<dbReference type="eggNOG" id="KOG4039">
    <property type="taxonomic scope" value="Eukaryota"/>
</dbReference>
<feature type="domain" description="NAD-dependent epimerase/dehydratase" evidence="2">
    <location>
        <begin position="3"/>
        <end position="121"/>
    </location>
</feature>
<dbReference type="PhylomeDB" id="S7ZH26"/>
<dbReference type="STRING" id="933388.S7ZH26"/>
<dbReference type="Proteomes" id="UP000019376">
    <property type="component" value="Unassembled WGS sequence"/>
</dbReference>
<reference evidence="3 4" key="1">
    <citation type="journal article" date="2013" name="PLoS ONE">
        <title>Genomic and secretomic analyses reveal unique features of the lignocellulolytic enzyme system of Penicillium decumbens.</title>
        <authorList>
            <person name="Liu G."/>
            <person name="Zhang L."/>
            <person name="Wei X."/>
            <person name="Zou G."/>
            <person name="Qin Y."/>
            <person name="Ma L."/>
            <person name="Li J."/>
            <person name="Zheng H."/>
            <person name="Wang S."/>
            <person name="Wang C."/>
            <person name="Xun L."/>
            <person name="Zhao G.-P."/>
            <person name="Zhou Z."/>
            <person name="Qu Y."/>
        </authorList>
    </citation>
    <scope>NUCLEOTIDE SEQUENCE [LARGE SCALE GENOMIC DNA]</scope>
    <source>
        <strain evidence="4">114-2 / CGMCC 5302</strain>
    </source>
</reference>